<dbReference type="AlphaFoldDB" id="B4DCE1"/>
<evidence type="ECO:0000313" key="2">
    <source>
        <dbReference type="EMBL" id="EDY15890.1"/>
    </source>
</evidence>
<organism evidence="2 3">
    <name type="scientific">Chthoniobacter flavus Ellin428</name>
    <dbReference type="NCBI Taxonomy" id="497964"/>
    <lineage>
        <taxon>Bacteria</taxon>
        <taxon>Pseudomonadati</taxon>
        <taxon>Verrucomicrobiota</taxon>
        <taxon>Spartobacteria</taxon>
        <taxon>Chthoniobacterales</taxon>
        <taxon>Chthoniobacteraceae</taxon>
        <taxon>Chthoniobacter</taxon>
    </lineage>
</organism>
<comment type="caution">
    <text evidence="2">The sequence shown here is derived from an EMBL/GenBank/DDBJ whole genome shotgun (WGS) entry which is preliminary data.</text>
</comment>
<reference evidence="2 3" key="1">
    <citation type="journal article" date="2011" name="J. Bacteriol.">
        <title>Genome sequence of Chthoniobacter flavus Ellin428, an aerobic heterotrophic soil bacterium.</title>
        <authorList>
            <person name="Kant R."/>
            <person name="van Passel M.W."/>
            <person name="Palva A."/>
            <person name="Lucas S."/>
            <person name="Lapidus A."/>
            <person name="Glavina Del Rio T."/>
            <person name="Dalin E."/>
            <person name="Tice H."/>
            <person name="Bruce D."/>
            <person name="Goodwin L."/>
            <person name="Pitluck S."/>
            <person name="Larimer F.W."/>
            <person name="Land M.L."/>
            <person name="Hauser L."/>
            <person name="Sangwan P."/>
            <person name="de Vos W.M."/>
            <person name="Janssen P.H."/>
            <person name="Smidt H."/>
        </authorList>
    </citation>
    <scope>NUCLEOTIDE SEQUENCE [LARGE SCALE GENOMIC DNA]</scope>
    <source>
        <strain evidence="2 3">Ellin428</strain>
    </source>
</reference>
<protein>
    <submittedName>
        <fullName evidence="2">Uncharacterized protein</fullName>
    </submittedName>
</protein>
<gene>
    <name evidence="2" type="ORF">CfE428DRAFT_6582</name>
</gene>
<accession>B4DCE1</accession>
<proteinExistence type="predicted"/>
<dbReference type="EMBL" id="ABVL01000048">
    <property type="protein sequence ID" value="EDY15890.1"/>
    <property type="molecule type" value="Genomic_DNA"/>
</dbReference>
<name>B4DCE1_9BACT</name>
<feature type="compositionally biased region" description="Basic and acidic residues" evidence="1">
    <location>
        <begin position="23"/>
        <end position="38"/>
    </location>
</feature>
<sequence length="38" mass="4143">MKHRLRGVVLGFVGVQVGDGDGEEKGGEEFEFHAEGLR</sequence>
<keyword evidence="3" id="KW-1185">Reference proteome</keyword>
<dbReference type="Proteomes" id="UP000005824">
    <property type="component" value="Unassembled WGS sequence"/>
</dbReference>
<evidence type="ECO:0000256" key="1">
    <source>
        <dbReference type="SAM" id="MobiDB-lite"/>
    </source>
</evidence>
<dbReference type="STRING" id="497964.CfE428DRAFT_6582"/>
<evidence type="ECO:0000313" key="3">
    <source>
        <dbReference type="Proteomes" id="UP000005824"/>
    </source>
</evidence>
<dbReference type="InParanoid" id="B4DCE1"/>
<feature type="region of interest" description="Disordered" evidence="1">
    <location>
        <begin position="19"/>
        <end position="38"/>
    </location>
</feature>